<dbReference type="HOGENOM" id="CLU_019286_9_1_1"/>
<dbReference type="eggNOG" id="ENOG502R466">
    <property type="taxonomic scope" value="Eukaryota"/>
</dbReference>
<sequence length="325" mass="35380">MAAPDPSGDRSWADLPPDLLGLVLLRLPSHADRIRLPAVCRPWRSGARLQAKLLPPLLPWLVLPDGTFLTLPDGAVHCLPVTDDVTHLVSIGSDLLLTNGGVLSLMNPSSSSSSPRAVAEWKPPAGGSIVDIALFQGKLYCLAIDKRHEDEELYILGVFGEQPMVSDFKCIHSPSDDEGDDDDEWFKPYSADSYVSGDRLLMVRRWINLPPMLPRDSGIVERTRCFEVFEAVDGLTGGGCGRWIKVDALMGHALFVSSGCSRSLANGAGEDCIYFLHDDIKYGMPEDPFLDCGVYSMRDGMVAPLLPETAAAEPLAEYGGPWFPT</sequence>
<name>J3MBA3_ORYBR</name>
<dbReference type="EnsemblPlants" id="OB06G12970.1">
    <property type="protein sequence ID" value="OB06G12970.1"/>
    <property type="gene ID" value="OB06G12970"/>
</dbReference>
<dbReference type="OMA" id="FDPCSTE"/>
<dbReference type="Gene3D" id="1.20.1280.50">
    <property type="match status" value="1"/>
</dbReference>
<protein>
    <recommendedName>
        <fullName evidence="1">KIB1-4 beta-propeller domain-containing protein</fullName>
    </recommendedName>
</protein>
<dbReference type="Pfam" id="PF03478">
    <property type="entry name" value="Beta-prop_KIB1-4"/>
    <property type="match status" value="1"/>
</dbReference>
<dbReference type="Gramene" id="OB06G12970.1">
    <property type="protein sequence ID" value="OB06G12970.1"/>
    <property type="gene ID" value="OB06G12970"/>
</dbReference>
<reference evidence="2" key="2">
    <citation type="submission" date="2013-04" db="UniProtKB">
        <authorList>
            <consortium name="EnsemblPlants"/>
        </authorList>
    </citation>
    <scope>IDENTIFICATION</scope>
</reference>
<organism evidence="2">
    <name type="scientific">Oryza brachyantha</name>
    <name type="common">malo sina</name>
    <dbReference type="NCBI Taxonomy" id="4533"/>
    <lineage>
        <taxon>Eukaryota</taxon>
        <taxon>Viridiplantae</taxon>
        <taxon>Streptophyta</taxon>
        <taxon>Embryophyta</taxon>
        <taxon>Tracheophyta</taxon>
        <taxon>Spermatophyta</taxon>
        <taxon>Magnoliopsida</taxon>
        <taxon>Liliopsida</taxon>
        <taxon>Poales</taxon>
        <taxon>Poaceae</taxon>
        <taxon>BOP clade</taxon>
        <taxon>Oryzoideae</taxon>
        <taxon>Oryzeae</taxon>
        <taxon>Oryzinae</taxon>
        <taxon>Oryza</taxon>
    </lineage>
</organism>
<dbReference type="InterPro" id="IPR005174">
    <property type="entry name" value="KIB1-4_b-propeller"/>
</dbReference>
<reference evidence="2" key="1">
    <citation type="journal article" date="2013" name="Nat. Commun.">
        <title>Whole-genome sequencing of Oryza brachyantha reveals mechanisms underlying Oryza genome evolution.</title>
        <authorList>
            <person name="Chen J."/>
            <person name="Huang Q."/>
            <person name="Gao D."/>
            <person name="Wang J."/>
            <person name="Lang Y."/>
            <person name="Liu T."/>
            <person name="Li B."/>
            <person name="Bai Z."/>
            <person name="Luis Goicoechea J."/>
            <person name="Liang C."/>
            <person name="Chen C."/>
            <person name="Zhang W."/>
            <person name="Sun S."/>
            <person name="Liao Y."/>
            <person name="Zhang X."/>
            <person name="Yang L."/>
            <person name="Song C."/>
            <person name="Wang M."/>
            <person name="Shi J."/>
            <person name="Liu G."/>
            <person name="Liu J."/>
            <person name="Zhou H."/>
            <person name="Zhou W."/>
            <person name="Yu Q."/>
            <person name="An N."/>
            <person name="Chen Y."/>
            <person name="Cai Q."/>
            <person name="Wang B."/>
            <person name="Liu B."/>
            <person name="Min J."/>
            <person name="Huang Y."/>
            <person name="Wu H."/>
            <person name="Li Z."/>
            <person name="Zhang Y."/>
            <person name="Yin Y."/>
            <person name="Song W."/>
            <person name="Jiang J."/>
            <person name="Jackson S.A."/>
            <person name="Wing R.A."/>
            <person name="Wang J."/>
            <person name="Chen M."/>
        </authorList>
    </citation>
    <scope>NUCLEOTIDE SEQUENCE [LARGE SCALE GENOMIC DNA]</scope>
    <source>
        <strain evidence="2">cv. IRGC 101232</strain>
    </source>
</reference>
<accession>J3MBA3</accession>
<dbReference type="PANTHER" id="PTHR33110">
    <property type="entry name" value="F-BOX/KELCH-REPEAT PROTEIN-RELATED"/>
    <property type="match status" value="1"/>
</dbReference>
<evidence type="ECO:0000259" key="1">
    <source>
        <dbReference type="Pfam" id="PF03478"/>
    </source>
</evidence>
<evidence type="ECO:0000313" key="2">
    <source>
        <dbReference type="EnsemblPlants" id="OB06G12970.1"/>
    </source>
</evidence>
<proteinExistence type="predicted"/>
<dbReference type="InterPro" id="IPR036047">
    <property type="entry name" value="F-box-like_dom_sf"/>
</dbReference>
<feature type="domain" description="KIB1-4 beta-propeller" evidence="1">
    <location>
        <begin position="120"/>
        <end position="295"/>
    </location>
</feature>
<evidence type="ECO:0000313" key="3">
    <source>
        <dbReference type="Proteomes" id="UP000006038"/>
    </source>
</evidence>
<dbReference type="AlphaFoldDB" id="J3MBA3"/>
<keyword evidence="3" id="KW-1185">Reference proteome</keyword>
<dbReference type="PANTHER" id="PTHR33110:SF78">
    <property type="entry name" value="OS06G0148900 PROTEIN"/>
    <property type="match status" value="1"/>
</dbReference>
<dbReference type="SUPFAM" id="SSF81383">
    <property type="entry name" value="F-box domain"/>
    <property type="match status" value="1"/>
</dbReference>
<dbReference type="Proteomes" id="UP000006038">
    <property type="component" value="Chromosome 6"/>
</dbReference>